<feature type="compositionally biased region" description="Low complexity" evidence="1">
    <location>
        <begin position="1"/>
        <end position="13"/>
    </location>
</feature>
<dbReference type="Proteomes" id="UP000070700">
    <property type="component" value="Unassembled WGS sequence"/>
</dbReference>
<dbReference type="AlphaFoldDB" id="A0A194XPZ4"/>
<dbReference type="RefSeq" id="XP_018076586.1">
    <property type="nucleotide sequence ID" value="XM_018212745.1"/>
</dbReference>
<evidence type="ECO:0000313" key="2">
    <source>
        <dbReference type="EMBL" id="KUJ22231.1"/>
    </source>
</evidence>
<evidence type="ECO:0000313" key="3">
    <source>
        <dbReference type="Proteomes" id="UP000070700"/>
    </source>
</evidence>
<gene>
    <name evidence="2" type="ORF">LY89DRAFT_664073</name>
</gene>
<accession>A0A194XPZ4</accession>
<name>A0A194XPZ4_MOLSC</name>
<reference evidence="2 3" key="1">
    <citation type="submission" date="2015-10" db="EMBL/GenBank/DDBJ databases">
        <title>Full genome of DAOMC 229536 Phialocephala scopiformis, a fungal endophyte of spruce producing the potent anti-insectan compound rugulosin.</title>
        <authorList>
            <consortium name="DOE Joint Genome Institute"/>
            <person name="Walker A.K."/>
            <person name="Frasz S.L."/>
            <person name="Seifert K.A."/>
            <person name="Miller J.D."/>
            <person name="Mondo S.J."/>
            <person name="Labutti K."/>
            <person name="Lipzen A."/>
            <person name="Dockter R."/>
            <person name="Kennedy M."/>
            <person name="Grigoriev I.V."/>
            <person name="Spatafora J.W."/>
        </authorList>
    </citation>
    <scope>NUCLEOTIDE SEQUENCE [LARGE SCALE GENOMIC DNA]</scope>
    <source>
        <strain evidence="2 3">CBS 120377</strain>
    </source>
</reference>
<protein>
    <submittedName>
        <fullName evidence="2">Uncharacterized protein</fullName>
    </submittedName>
</protein>
<dbReference type="GeneID" id="28822471"/>
<sequence>MSTSSSSQSSDISDGMDPDQPIESIEAHEAGEDDEPKDDVEAVGDDEAEEDYQAEEYDPMPNLLDHEVMTLCSFYVSYLHRIGLIPIPAIEEKPKGRQEAPPSELTFDDFTESFNAMNFLELSLLGATDTYDHITLLNKEYLIRVCQSVGGPLLQ</sequence>
<dbReference type="EMBL" id="KQ947406">
    <property type="protein sequence ID" value="KUJ22231.1"/>
    <property type="molecule type" value="Genomic_DNA"/>
</dbReference>
<feature type="region of interest" description="Disordered" evidence="1">
    <location>
        <begin position="1"/>
        <end position="60"/>
    </location>
</feature>
<proteinExistence type="predicted"/>
<feature type="compositionally biased region" description="Acidic residues" evidence="1">
    <location>
        <begin position="31"/>
        <end position="58"/>
    </location>
</feature>
<keyword evidence="3" id="KW-1185">Reference proteome</keyword>
<dbReference type="InParanoid" id="A0A194XPZ4"/>
<dbReference type="KEGG" id="psco:LY89DRAFT_664073"/>
<evidence type="ECO:0000256" key="1">
    <source>
        <dbReference type="SAM" id="MobiDB-lite"/>
    </source>
</evidence>
<organism evidence="2 3">
    <name type="scientific">Mollisia scopiformis</name>
    <name type="common">Conifer needle endophyte fungus</name>
    <name type="synonym">Phialocephala scopiformis</name>
    <dbReference type="NCBI Taxonomy" id="149040"/>
    <lineage>
        <taxon>Eukaryota</taxon>
        <taxon>Fungi</taxon>
        <taxon>Dikarya</taxon>
        <taxon>Ascomycota</taxon>
        <taxon>Pezizomycotina</taxon>
        <taxon>Leotiomycetes</taxon>
        <taxon>Helotiales</taxon>
        <taxon>Mollisiaceae</taxon>
        <taxon>Mollisia</taxon>
    </lineage>
</organism>